<gene>
    <name evidence="1" type="ORF">LCGC14_1274470</name>
</gene>
<organism evidence="1">
    <name type="scientific">marine sediment metagenome</name>
    <dbReference type="NCBI Taxonomy" id="412755"/>
    <lineage>
        <taxon>unclassified sequences</taxon>
        <taxon>metagenomes</taxon>
        <taxon>ecological metagenomes</taxon>
    </lineage>
</organism>
<reference evidence="1" key="1">
    <citation type="journal article" date="2015" name="Nature">
        <title>Complex archaea that bridge the gap between prokaryotes and eukaryotes.</title>
        <authorList>
            <person name="Spang A."/>
            <person name="Saw J.H."/>
            <person name="Jorgensen S.L."/>
            <person name="Zaremba-Niedzwiedzka K."/>
            <person name="Martijn J."/>
            <person name="Lind A.E."/>
            <person name="van Eijk R."/>
            <person name="Schleper C."/>
            <person name="Guy L."/>
            <person name="Ettema T.J."/>
        </authorList>
    </citation>
    <scope>NUCLEOTIDE SEQUENCE</scope>
</reference>
<protein>
    <submittedName>
        <fullName evidence="1">Uncharacterized protein</fullName>
    </submittedName>
</protein>
<dbReference type="AlphaFoldDB" id="A0A0F9KWZ4"/>
<evidence type="ECO:0000313" key="1">
    <source>
        <dbReference type="EMBL" id="KKM86889.1"/>
    </source>
</evidence>
<comment type="caution">
    <text evidence="1">The sequence shown here is derived from an EMBL/GenBank/DDBJ whole genome shotgun (WGS) entry which is preliminary data.</text>
</comment>
<dbReference type="EMBL" id="LAZR01007185">
    <property type="protein sequence ID" value="KKM86889.1"/>
    <property type="molecule type" value="Genomic_DNA"/>
</dbReference>
<name>A0A0F9KWZ4_9ZZZZ</name>
<sequence length="137" mass="16018">MTDRKWLPTFAELIDRLSIHQLKEVMIPESKEKYATEMRDIMHDLDILIEESHIDPSAKLIRAIVVLAQINTHIWYNEAKARKGEQQDLELLKLTHGLNGIRNRAINVILDCIEMPDRRDWKVDCLAAEFQGWEVSL</sequence>
<accession>A0A0F9KWZ4</accession>
<proteinExistence type="predicted"/>